<dbReference type="Gene3D" id="3.40.1660.10">
    <property type="entry name" value="EreA-like (biosynthetic domain)"/>
    <property type="match status" value="2"/>
</dbReference>
<evidence type="ECO:0000313" key="2">
    <source>
        <dbReference type="EMBL" id="RFU36373.1"/>
    </source>
</evidence>
<accession>A0A372J8Q7</accession>
<gene>
    <name evidence="2" type="ORF">DZF91_38420</name>
</gene>
<dbReference type="PANTHER" id="PTHR31299">
    <property type="entry name" value="ESTERASE, PUTATIVE (AFU_ORTHOLOGUE AFUA_1G05850)-RELATED"/>
    <property type="match status" value="1"/>
</dbReference>
<proteinExistence type="predicted"/>
<dbReference type="EMBL" id="QURH01001053">
    <property type="protein sequence ID" value="RFU36373.1"/>
    <property type="molecule type" value="Genomic_DNA"/>
</dbReference>
<dbReference type="CDD" id="cd14728">
    <property type="entry name" value="Ere-like"/>
    <property type="match status" value="1"/>
</dbReference>
<dbReference type="PANTHER" id="PTHR31299:SF0">
    <property type="entry name" value="ESTERASE, PUTATIVE (AFU_ORTHOLOGUE AFUA_1G05850)-RELATED"/>
    <property type="match status" value="1"/>
</dbReference>
<feature type="compositionally biased region" description="Basic and acidic residues" evidence="1">
    <location>
        <begin position="35"/>
        <end position="49"/>
    </location>
</feature>
<dbReference type="AlphaFoldDB" id="A0A372J8Q7"/>
<evidence type="ECO:0000256" key="1">
    <source>
        <dbReference type="SAM" id="MobiDB-lite"/>
    </source>
</evidence>
<evidence type="ECO:0008006" key="4">
    <source>
        <dbReference type="Google" id="ProtNLM"/>
    </source>
</evidence>
<protein>
    <recommendedName>
        <fullName evidence="4">Erythromycin esterase family protein</fullName>
    </recommendedName>
</protein>
<keyword evidence="3" id="KW-1185">Reference proteome</keyword>
<dbReference type="InterPro" id="IPR052036">
    <property type="entry name" value="Hydrolase/PRTase-associated"/>
</dbReference>
<dbReference type="Proteomes" id="UP000261811">
    <property type="component" value="Unassembled WGS sequence"/>
</dbReference>
<feature type="region of interest" description="Disordered" evidence="1">
    <location>
        <begin position="1"/>
        <end position="67"/>
    </location>
</feature>
<dbReference type="GO" id="GO:0046677">
    <property type="term" value="P:response to antibiotic"/>
    <property type="evidence" value="ECO:0007669"/>
    <property type="project" value="InterPro"/>
</dbReference>
<sequence>MGDAGQRAALPRRRLPEQQHRVQHRRQLQPRLLRQPRDRQADQRLDVRRRPQGPLGRGHRARHRPARAVLPDAEHPGRLEEHAVGADRVVQGPAELPVHAGAMVLPRLIIEPPGDVRVVALGESAHNITEFYELKHRILRHLVEEHGFTAFVMESGFAEGLGVDAWLRGVPGNAADAAAGADVAAVARDGITYRFGEAAPMHRQLEWMRAAGVGFYGMDLPGSSTSPGPAVRVIAERTPGRDLRDLVRRSDLGGRTEAAVRWAAMPSAERDALLRDLRALAVHAGSSPDAVVRRTAASLTAFLDEREPIGDSDPYPRDAFMADTVRWVLEREERVVVSAHNGHVQRTPLEGRPMMGALLDAALGPAMAVVGMTYRSGPVIRFVRRSARPFDCDVRLEMRDRGDPDEPGEGFDALVRLDHADLVPGAFERLRAEFEEYR</sequence>
<organism evidence="2 3">
    <name type="scientific">Actinomadura logoneensis</name>
    <dbReference type="NCBI Taxonomy" id="2293572"/>
    <lineage>
        <taxon>Bacteria</taxon>
        <taxon>Bacillati</taxon>
        <taxon>Actinomycetota</taxon>
        <taxon>Actinomycetes</taxon>
        <taxon>Streptosporangiales</taxon>
        <taxon>Thermomonosporaceae</taxon>
        <taxon>Actinomadura</taxon>
    </lineage>
</organism>
<comment type="caution">
    <text evidence="2">The sequence shown here is derived from an EMBL/GenBank/DDBJ whole genome shotgun (WGS) entry which is preliminary data.</text>
</comment>
<dbReference type="InterPro" id="IPR007815">
    <property type="entry name" value="Emycin_Estase"/>
</dbReference>
<reference evidence="2 3" key="1">
    <citation type="submission" date="2018-08" db="EMBL/GenBank/DDBJ databases">
        <title>Actinomadura jelena sp. nov., a novel Actinomycete isolated from soil in Chad.</title>
        <authorList>
            <person name="Shi L."/>
        </authorList>
    </citation>
    <scope>NUCLEOTIDE SEQUENCE [LARGE SCALE GENOMIC DNA]</scope>
    <source>
        <strain evidence="2 3">NEAU-G17</strain>
    </source>
</reference>
<dbReference type="SUPFAM" id="SSF159501">
    <property type="entry name" value="EreA/ChaN-like"/>
    <property type="match status" value="1"/>
</dbReference>
<name>A0A372J8Q7_9ACTN</name>
<feature type="compositionally biased region" description="Basic residues" evidence="1">
    <location>
        <begin position="57"/>
        <end position="66"/>
    </location>
</feature>
<evidence type="ECO:0000313" key="3">
    <source>
        <dbReference type="Proteomes" id="UP000261811"/>
    </source>
</evidence>
<dbReference type="Pfam" id="PF05139">
    <property type="entry name" value="Erythro_esteras"/>
    <property type="match status" value="1"/>
</dbReference>